<reference evidence="1" key="2">
    <citation type="submission" date="2016-06" db="EMBL/GenBank/DDBJ databases">
        <title>The genome of a short-lived fish provides insights into sex chromosome evolution and the genetic control of aging.</title>
        <authorList>
            <person name="Reichwald K."/>
            <person name="Felder M."/>
            <person name="Petzold A."/>
            <person name="Koch P."/>
            <person name="Groth M."/>
            <person name="Platzer M."/>
        </authorList>
    </citation>
    <scope>NUCLEOTIDE SEQUENCE</scope>
    <source>
        <tissue evidence="1">Brain</tissue>
    </source>
</reference>
<dbReference type="AlphaFoldDB" id="A0A1A8RSZ0"/>
<name>A0A1A8RSZ0_9TELE</name>
<dbReference type="PANTHER" id="PTHR19446">
    <property type="entry name" value="REVERSE TRANSCRIPTASES"/>
    <property type="match status" value="1"/>
</dbReference>
<reference evidence="1" key="1">
    <citation type="submission" date="2016-05" db="EMBL/GenBank/DDBJ databases">
        <authorList>
            <person name="Lavstsen T."/>
            <person name="Jespersen J.S."/>
        </authorList>
    </citation>
    <scope>NUCLEOTIDE SEQUENCE</scope>
    <source>
        <tissue evidence="1">Brain</tissue>
    </source>
</reference>
<sequence length="363" mass="40698">MEKGRGKIDVRTANFKLLLQEERTTVNIAMGELVAPPEPETQFNSAEPTLKEVEEAVRAARSSSAPGPRGIPSKVYKQCLKLLRRLWKFIKGGVPGVPGCLEHTGVVTQLIREAKEGKGDLAVIWLDLANAYGSIPHKLVKTELWKAEPVRIKFLVKSVYDILPSQANQHTWGLADTPDCKLRQKRGTLEHILSSCSNVLGEGHYRWRHDQFQVDVGRQLKFPANITAMPLHPDMVITSESIKQVVILELTVSWEDCIEETHERKRAKYAELSLECWNNGWKVCCEPVEVGCRGFAGNSLLRTLKLLGVRGLQLKKATKTILEAAERASRWLWIRRGDPWSNRPLGHKLGTDHTQLGCPGEGV</sequence>
<gene>
    <name evidence="1" type="primary">Nfu_g_1_019630</name>
</gene>
<evidence type="ECO:0000313" key="1">
    <source>
        <dbReference type="EMBL" id="SBS09156.1"/>
    </source>
</evidence>
<proteinExistence type="predicted"/>
<organism evidence="1">
    <name type="scientific">Nothobranchius rachovii</name>
    <name type="common">bluefin notho</name>
    <dbReference type="NCBI Taxonomy" id="451742"/>
    <lineage>
        <taxon>Eukaryota</taxon>
        <taxon>Metazoa</taxon>
        <taxon>Chordata</taxon>
        <taxon>Craniata</taxon>
        <taxon>Vertebrata</taxon>
        <taxon>Euteleostomi</taxon>
        <taxon>Actinopterygii</taxon>
        <taxon>Neopterygii</taxon>
        <taxon>Teleostei</taxon>
        <taxon>Neoteleostei</taxon>
        <taxon>Acanthomorphata</taxon>
        <taxon>Ovalentaria</taxon>
        <taxon>Atherinomorphae</taxon>
        <taxon>Cyprinodontiformes</taxon>
        <taxon>Nothobranchiidae</taxon>
        <taxon>Nothobranchius</taxon>
    </lineage>
</organism>
<dbReference type="EMBL" id="HAEI01009926">
    <property type="protein sequence ID" value="SBS09156.1"/>
    <property type="molecule type" value="Transcribed_RNA"/>
</dbReference>
<protein>
    <recommendedName>
        <fullName evidence="2">Reverse transcriptase domain-containing protein</fullName>
    </recommendedName>
</protein>
<accession>A0A1A8RSZ0</accession>
<evidence type="ECO:0008006" key="2">
    <source>
        <dbReference type="Google" id="ProtNLM"/>
    </source>
</evidence>